<dbReference type="InterPro" id="IPR036388">
    <property type="entry name" value="WH-like_DNA-bd_sf"/>
</dbReference>
<dbReference type="PANTHER" id="PTHR44688">
    <property type="entry name" value="DNA-BINDING TRANSCRIPTIONAL ACTIVATOR DEVR_DOSR"/>
    <property type="match status" value="1"/>
</dbReference>
<evidence type="ECO:0000256" key="1">
    <source>
        <dbReference type="ARBA" id="ARBA00023015"/>
    </source>
</evidence>
<organism evidence="5 6">
    <name type="scientific">Vogesella aquatica</name>
    <dbReference type="NCBI Taxonomy" id="2984206"/>
    <lineage>
        <taxon>Bacteria</taxon>
        <taxon>Pseudomonadati</taxon>
        <taxon>Pseudomonadota</taxon>
        <taxon>Betaproteobacteria</taxon>
        <taxon>Neisseriales</taxon>
        <taxon>Chromobacteriaceae</taxon>
        <taxon>Vogesella</taxon>
    </lineage>
</organism>
<evidence type="ECO:0000256" key="3">
    <source>
        <dbReference type="ARBA" id="ARBA00023163"/>
    </source>
</evidence>
<keyword evidence="3" id="KW-0804">Transcription</keyword>
<name>A0ABT5IXB1_9NEIS</name>
<evidence type="ECO:0000313" key="5">
    <source>
        <dbReference type="EMBL" id="MDC7717204.1"/>
    </source>
</evidence>
<reference evidence="5 6" key="1">
    <citation type="submission" date="2023-01" db="EMBL/GenBank/DDBJ databases">
        <title>Novel species of the genus Vogesella isolated from rivers.</title>
        <authorList>
            <person name="Lu H."/>
        </authorList>
    </citation>
    <scope>NUCLEOTIDE SEQUENCE [LARGE SCALE GENOMIC DNA]</scope>
    <source>
        <strain evidence="5 6">DC21W</strain>
    </source>
</reference>
<dbReference type="RefSeq" id="WP_272751558.1">
    <property type="nucleotide sequence ID" value="NZ_JAQQLF010000009.1"/>
</dbReference>
<gene>
    <name evidence="5" type="ORF">PQU95_08245</name>
</gene>
<dbReference type="SUPFAM" id="SSF46894">
    <property type="entry name" value="C-terminal effector domain of the bipartite response regulators"/>
    <property type="match status" value="1"/>
</dbReference>
<dbReference type="Proteomes" id="UP001219956">
    <property type="component" value="Unassembled WGS sequence"/>
</dbReference>
<dbReference type="PROSITE" id="PS00622">
    <property type="entry name" value="HTH_LUXR_1"/>
    <property type="match status" value="1"/>
</dbReference>
<keyword evidence="6" id="KW-1185">Reference proteome</keyword>
<dbReference type="PROSITE" id="PS50043">
    <property type="entry name" value="HTH_LUXR_2"/>
    <property type="match status" value="1"/>
</dbReference>
<evidence type="ECO:0000313" key="6">
    <source>
        <dbReference type="Proteomes" id="UP001219956"/>
    </source>
</evidence>
<dbReference type="InterPro" id="IPR016032">
    <property type="entry name" value="Sig_transdc_resp-reg_C-effctor"/>
</dbReference>
<keyword evidence="1" id="KW-0805">Transcription regulation</keyword>
<dbReference type="Pfam" id="PF00196">
    <property type="entry name" value="GerE"/>
    <property type="match status" value="1"/>
</dbReference>
<dbReference type="Gene3D" id="1.10.10.10">
    <property type="entry name" value="Winged helix-like DNA-binding domain superfamily/Winged helix DNA-binding domain"/>
    <property type="match status" value="1"/>
</dbReference>
<comment type="caution">
    <text evidence="5">The sequence shown here is derived from an EMBL/GenBank/DDBJ whole genome shotgun (WGS) entry which is preliminary data.</text>
</comment>
<evidence type="ECO:0000259" key="4">
    <source>
        <dbReference type="PROSITE" id="PS50043"/>
    </source>
</evidence>
<sequence length="328" mass="36314">MQDAGMASTCSLAALSAVLLEIYRLAREESLSRFHQTVLECLRPMLPFDKAWWGRAAQGEGGPHEHSSFLFGLPESYVDDWKAIRHQDVTVARVHAKPGVAVVVNMQASDATDGLRWLGQRHDIGELLCVICTDGVTQLSDHLALYRRPDAVAFTPAECELLACLMPHLAAAVSLNQFRTLQTLRLSLDSHEQRLALAVCDGMGVLQSAEPAFVDLLLSEWPEWSGPALPASVRPQGYQGRRLQIEAKQINDLYLLTARFHCAMAQLSSRENDVARLFGQGLTYKEIARQLGMSPHTVRHHIRSIYTKLGISGKAGIAHLLHQRPPMS</sequence>
<dbReference type="CDD" id="cd06170">
    <property type="entry name" value="LuxR_C_like"/>
    <property type="match status" value="1"/>
</dbReference>
<proteinExistence type="predicted"/>
<dbReference type="PRINTS" id="PR00038">
    <property type="entry name" value="HTHLUXR"/>
</dbReference>
<dbReference type="SMART" id="SM00421">
    <property type="entry name" value="HTH_LUXR"/>
    <property type="match status" value="1"/>
</dbReference>
<evidence type="ECO:0000256" key="2">
    <source>
        <dbReference type="ARBA" id="ARBA00023125"/>
    </source>
</evidence>
<dbReference type="PANTHER" id="PTHR44688:SF16">
    <property type="entry name" value="DNA-BINDING TRANSCRIPTIONAL ACTIVATOR DEVR_DOSR"/>
    <property type="match status" value="1"/>
</dbReference>
<keyword evidence="2" id="KW-0238">DNA-binding</keyword>
<dbReference type="InterPro" id="IPR000792">
    <property type="entry name" value="Tscrpt_reg_LuxR_C"/>
</dbReference>
<dbReference type="EMBL" id="JAQQLF010000009">
    <property type="protein sequence ID" value="MDC7717204.1"/>
    <property type="molecule type" value="Genomic_DNA"/>
</dbReference>
<feature type="domain" description="HTH luxR-type" evidence="4">
    <location>
        <begin position="261"/>
        <end position="325"/>
    </location>
</feature>
<accession>A0ABT5IXB1</accession>
<protein>
    <submittedName>
        <fullName evidence="5">Helix-turn-helix transcriptional regulator</fullName>
    </submittedName>
</protein>